<gene>
    <name evidence="1" type="ORF">Amon02_000358500</name>
</gene>
<keyword evidence="2" id="KW-1185">Reference proteome</keyword>
<dbReference type="Proteomes" id="UP001165064">
    <property type="component" value="Unassembled WGS sequence"/>
</dbReference>
<sequence>MGVGAAINAFFSTIVEIFLYCIALNQSKGKLVEGSVIGSILGGVLLLPGTSMCGGAINRKTQRYNPASAGVSSTMLLYSMLAMMSPTILYEIYGQYEVECTACSPEIGGSDCRKCHFFQPSIVVDKLYLNYLRPFTVICAISLFLAYCIGLLFTLKTHAAMIWTTPVSAEKEKREYAIEVQSIKSGEQSSQHHHASRRPSLKPQHSSHHVAHSMASHVQPSVSLQQQPEPAAGGHDAPNWSRTKSTTILLSATLLYATIAEVLVDVVDDVLSAYPIHPKFLGLTIFALVPSTTEFVNAISFAMHGNVALSMEIGSAYALQVCLLQIPVVVLYSCYKNAGLTSVNSIVDGFGKFVTSLIVHGDEVSTTNIDNMFTLIFPRWDFFAVIISVYMFTYIYAEGKSNYFKGSILILLYACILIGYYFAIEIDSTGLGMVKSFVMN</sequence>
<proteinExistence type="predicted"/>
<protein>
    <submittedName>
        <fullName evidence="1">Unnamed protein product</fullName>
    </submittedName>
</protein>
<evidence type="ECO:0000313" key="2">
    <source>
        <dbReference type="Proteomes" id="UP001165064"/>
    </source>
</evidence>
<organism evidence="1 2">
    <name type="scientific">Ambrosiozyma monospora</name>
    <name type="common">Yeast</name>
    <name type="synonym">Endomycopsis monosporus</name>
    <dbReference type="NCBI Taxonomy" id="43982"/>
    <lineage>
        <taxon>Eukaryota</taxon>
        <taxon>Fungi</taxon>
        <taxon>Dikarya</taxon>
        <taxon>Ascomycota</taxon>
        <taxon>Saccharomycotina</taxon>
        <taxon>Pichiomycetes</taxon>
        <taxon>Pichiales</taxon>
        <taxon>Pichiaceae</taxon>
        <taxon>Ambrosiozyma</taxon>
    </lineage>
</organism>
<accession>A0ACB5T2I9</accession>
<evidence type="ECO:0000313" key="1">
    <source>
        <dbReference type="EMBL" id="GME78732.1"/>
    </source>
</evidence>
<name>A0ACB5T2I9_AMBMO</name>
<reference evidence="1" key="1">
    <citation type="submission" date="2023-04" db="EMBL/GenBank/DDBJ databases">
        <title>Ambrosiozyma monospora NBRC 10751.</title>
        <authorList>
            <person name="Ichikawa N."/>
            <person name="Sato H."/>
            <person name="Tonouchi N."/>
        </authorList>
    </citation>
    <scope>NUCLEOTIDE SEQUENCE</scope>
    <source>
        <strain evidence="1">NBRC 10751</strain>
    </source>
</reference>
<dbReference type="EMBL" id="BSXS01002307">
    <property type="protein sequence ID" value="GME78732.1"/>
    <property type="molecule type" value="Genomic_DNA"/>
</dbReference>
<comment type="caution">
    <text evidence="1">The sequence shown here is derived from an EMBL/GenBank/DDBJ whole genome shotgun (WGS) entry which is preliminary data.</text>
</comment>